<dbReference type="Proteomes" id="UP000193380">
    <property type="component" value="Unassembled WGS sequence"/>
</dbReference>
<protein>
    <submittedName>
        <fullName evidence="2">Uncharacterized protein</fullName>
    </submittedName>
</protein>
<sequence>ITSNVECCDILHIPAHLIIALQNQVTRLQRQELEFNQSSEAKIAELENQLQETRDQLNEKKDELKETDSRIPQLIAEIMGLRNKLTELERTLSELKRTSADKMEGTFCLIKILLNVLLG</sequence>
<accession>A0A061A7B4</accession>
<organism evidence="2 3">
    <name type="scientific">Oncorhynchus mykiss</name>
    <name type="common">Rainbow trout</name>
    <name type="synonym">Salmo gairdneri</name>
    <dbReference type="NCBI Taxonomy" id="8022"/>
    <lineage>
        <taxon>Eukaryota</taxon>
        <taxon>Metazoa</taxon>
        <taxon>Chordata</taxon>
        <taxon>Craniata</taxon>
        <taxon>Vertebrata</taxon>
        <taxon>Euteleostomi</taxon>
        <taxon>Actinopterygii</taxon>
        <taxon>Neopterygii</taxon>
        <taxon>Teleostei</taxon>
        <taxon>Protacanthopterygii</taxon>
        <taxon>Salmoniformes</taxon>
        <taxon>Salmonidae</taxon>
        <taxon>Salmoninae</taxon>
        <taxon>Oncorhynchus</taxon>
    </lineage>
</organism>
<feature type="coiled-coil region" evidence="1">
    <location>
        <begin position="36"/>
        <end position="98"/>
    </location>
</feature>
<name>A0A061A7B4_ONCMY</name>
<dbReference type="Gene3D" id="1.10.287.1490">
    <property type="match status" value="1"/>
</dbReference>
<feature type="non-terminal residue" evidence="2">
    <location>
        <position position="1"/>
    </location>
</feature>
<dbReference type="EMBL" id="FR981447">
    <property type="protein sequence ID" value="CDR18974.1"/>
    <property type="molecule type" value="Genomic_DNA"/>
</dbReference>
<reference evidence="2" key="1">
    <citation type="journal article" date="2014" name="Nat. Commun.">
        <title>The rainbow trout genome provides novel insights into evolution after whole-genome duplication in vertebrates.</title>
        <authorList>
            <person name="Berthelot C."/>
            <person name="Brunet F."/>
            <person name="Chalopin D."/>
            <person name="Juanchich A."/>
            <person name="Bernard M."/>
            <person name="Noel B."/>
            <person name="Bento P."/>
            <person name="Da Silva C."/>
            <person name="Labadie K."/>
            <person name="Alberti A."/>
            <person name="Aury J.M."/>
            <person name="Louis A."/>
            <person name="Dehais P."/>
            <person name="Bardou P."/>
            <person name="Montfort J."/>
            <person name="Klopp C."/>
            <person name="Cabau C."/>
            <person name="Gaspin C."/>
            <person name="Thorgaard G.H."/>
            <person name="Boussaha M."/>
            <person name="Quillet E."/>
            <person name="Guyomard R."/>
            <person name="Galiana D."/>
            <person name="Bobe J."/>
            <person name="Volff J.N."/>
            <person name="Genet C."/>
            <person name="Wincker P."/>
            <person name="Jaillon O."/>
            <person name="Roest Crollius H."/>
            <person name="Guiguen Y."/>
        </authorList>
    </citation>
    <scope>NUCLEOTIDE SEQUENCE [LARGE SCALE GENOMIC DNA]</scope>
</reference>
<keyword evidence="1" id="KW-0175">Coiled coil</keyword>
<reference evidence="2" key="2">
    <citation type="submission" date="2014-03" db="EMBL/GenBank/DDBJ databases">
        <authorList>
            <person name="Genoscope - CEA"/>
        </authorList>
    </citation>
    <scope>NUCLEOTIDE SEQUENCE</scope>
</reference>
<gene>
    <name evidence="2" type="ORF">GSONMT00021275001</name>
</gene>
<evidence type="ECO:0000313" key="3">
    <source>
        <dbReference type="Proteomes" id="UP000193380"/>
    </source>
</evidence>
<dbReference type="STRING" id="8022.A0A061A7B4"/>
<proteinExistence type="predicted"/>
<dbReference type="AlphaFoldDB" id="A0A061A7B4"/>
<dbReference type="PaxDb" id="8022-A0A061A7B4"/>
<evidence type="ECO:0000313" key="2">
    <source>
        <dbReference type="EMBL" id="CDR18974.1"/>
    </source>
</evidence>
<evidence type="ECO:0000256" key="1">
    <source>
        <dbReference type="SAM" id="Coils"/>
    </source>
</evidence>